<evidence type="ECO:0000313" key="10">
    <source>
        <dbReference type="EMBL" id="MDN7524565.1"/>
    </source>
</evidence>
<organism evidence="10 11">
    <name type="scientific">Burkholderia orbicola</name>
    <dbReference type="NCBI Taxonomy" id="2978683"/>
    <lineage>
        <taxon>Bacteria</taxon>
        <taxon>Pseudomonadati</taxon>
        <taxon>Pseudomonadota</taxon>
        <taxon>Betaproteobacteria</taxon>
        <taxon>Burkholderiales</taxon>
        <taxon>Burkholderiaceae</taxon>
        <taxon>Burkholderia</taxon>
        <taxon>Burkholderia cepacia complex</taxon>
    </lineage>
</organism>
<dbReference type="InterPro" id="IPR000390">
    <property type="entry name" value="Small_drug/metabolite_transptr"/>
</dbReference>
<dbReference type="InterPro" id="IPR045324">
    <property type="entry name" value="Small_multidrug_res"/>
</dbReference>
<evidence type="ECO:0000256" key="4">
    <source>
        <dbReference type="ARBA" id="ARBA00022692"/>
    </source>
</evidence>
<sequence>MQTVRCIVTSSRFAWFVLGLSVIAEVFGTIGLKFSSGFTHLPSSVFTVVCYAGAVWLMSITTLNVEVGLAYAAWAGASTAITAGLGILLFGESVSVSKLCGLAMAAGSLVLLNLSDGPT</sequence>
<dbReference type="RefSeq" id="WP_011694904.1">
    <property type="nucleotide sequence ID" value="NZ_JAUJQA010000017.1"/>
</dbReference>
<evidence type="ECO:0000256" key="2">
    <source>
        <dbReference type="ARBA" id="ARBA00022448"/>
    </source>
</evidence>
<feature type="transmembrane region" description="Helical" evidence="9">
    <location>
        <begin position="69"/>
        <end position="90"/>
    </location>
</feature>
<comment type="similarity">
    <text evidence="7 8">Belongs to the drug/metabolite transporter (DMT) superfamily. Small multidrug resistance (SMR) (TC 2.A.7.1) family.</text>
</comment>
<feature type="transmembrane region" description="Helical" evidence="9">
    <location>
        <begin position="12"/>
        <end position="32"/>
    </location>
</feature>
<dbReference type="Proteomes" id="UP001172217">
    <property type="component" value="Unassembled WGS sequence"/>
</dbReference>
<evidence type="ECO:0000256" key="9">
    <source>
        <dbReference type="SAM" id="Phobius"/>
    </source>
</evidence>
<evidence type="ECO:0000256" key="6">
    <source>
        <dbReference type="ARBA" id="ARBA00023136"/>
    </source>
</evidence>
<reference evidence="10" key="1">
    <citation type="submission" date="2023-07" db="EMBL/GenBank/DDBJ databases">
        <title>A collection of bacterial strains from the Burkholderia cepacia Research Laboratory and Repository.</title>
        <authorList>
            <person name="Lipuma J."/>
            <person name="Spilker T."/>
            <person name="Caverly L."/>
        </authorList>
    </citation>
    <scope>NUCLEOTIDE SEQUENCE</scope>
    <source>
        <strain evidence="10">AU45194</strain>
    </source>
</reference>
<dbReference type="InterPro" id="IPR037185">
    <property type="entry name" value="EmrE-like"/>
</dbReference>
<dbReference type="PANTHER" id="PTHR30561">
    <property type="entry name" value="SMR FAMILY PROTON-DEPENDENT DRUG EFFLUX TRANSPORTER SUGE"/>
    <property type="match status" value="1"/>
</dbReference>
<comment type="caution">
    <text evidence="10">The sequence shown here is derived from an EMBL/GenBank/DDBJ whole genome shotgun (WGS) entry which is preliminary data.</text>
</comment>
<dbReference type="EMBL" id="JAUJQL010000008">
    <property type="protein sequence ID" value="MDN7524565.1"/>
    <property type="molecule type" value="Genomic_DNA"/>
</dbReference>
<feature type="transmembrane region" description="Helical" evidence="9">
    <location>
        <begin position="38"/>
        <end position="57"/>
    </location>
</feature>
<evidence type="ECO:0000313" key="11">
    <source>
        <dbReference type="Proteomes" id="UP001172217"/>
    </source>
</evidence>
<keyword evidence="3" id="KW-1003">Cell membrane</keyword>
<accession>A0ABT8NSL2</accession>
<name>A0ABT8NSL2_9BURK</name>
<keyword evidence="5 9" id="KW-1133">Transmembrane helix</keyword>
<keyword evidence="6 9" id="KW-0472">Membrane</keyword>
<evidence type="ECO:0000256" key="3">
    <source>
        <dbReference type="ARBA" id="ARBA00022475"/>
    </source>
</evidence>
<comment type="subcellular location">
    <subcellularLocation>
        <location evidence="1 8">Cell membrane</location>
        <topology evidence="1 8">Multi-pass membrane protein</topology>
    </subcellularLocation>
</comment>
<protein>
    <submittedName>
        <fullName evidence="10">Multidrug efflux SMR transporter</fullName>
    </submittedName>
</protein>
<evidence type="ECO:0000256" key="8">
    <source>
        <dbReference type="RuleBase" id="RU003942"/>
    </source>
</evidence>
<evidence type="ECO:0000256" key="7">
    <source>
        <dbReference type="ARBA" id="ARBA00038032"/>
    </source>
</evidence>
<dbReference type="Gene3D" id="1.10.3730.20">
    <property type="match status" value="1"/>
</dbReference>
<keyword evidence="11" id="KW-1185">Reference proteome</keyword>
<proteinExistence type="inferred from homology"/>
<dbReference type="PANTHER" id="PTHR30561:SF1">
    <property type="entry name" value="MULTIDRUG TRANSPORTER EMRE"/>
    <property type="match status" value="1"/>
</dbReference>
<dbReference type="SUPFAM" id="SSF103481">
    <property type="entry name" value="Multidrug resistance efflux transporter EmrE"/>
    <property type="match status" value="1"/>
</dbReference>
<keyword evidence="2" id="KW-0813">Transport</keyword>
<evidence type="ECO:0000256" key="5">
    <source>
        <dbReference type="ARBA" id="ARBA00022989"/>
    </source>
</evidence>
<gene>
    <name evidence="10" type="ORF">QZM70_16605</name>
</gene>
<evidence type="ECO:0000256" key="1">
    <source>
        <dbReference type="ARBA" id="ARBA00004651"/>
    </source>
</evidence>
<dbReference type="Pfam" id="PF00893">
    <property type="entry name" value="Multi_Drug_Res"/>
    <property type="match status" value="1"/>
</dbReference>
<keyword evidence="4 8" id="KW-0812">Transmembrane</keyword>